<reference evidence="2" key="1">
    <citation type="submission" date="2005-09" db="EMBL/GenBank/DDBJ databases">
        <authorList>
            <person name="Mural R.J."/>
            <person name="Li P.W."/>
            <person name="Adams M.D."/>
            <person name="Amanatides P.G."/>
            <person name="Baden-Tillson H."/>
            <person name="Barnstead M."/>
            <person name="Chin S.H."/>
            <person name="Dew I."/>
            <person name="Evans C.A."/>
            <person name="Ferriera S."/>
            <person name="Flanigan M."/>
            <person name="Fosler C."/>
            <person name="Glodek A."/>
            <person name="Gu Z."/>
            <person name="Holt R.A."/>
            <person name="Jennings D."/>
            <person name="Kraft C.L."/>
            <person name="Lu F."/>
            <person name="Nguyen T."/>
            <person name="Nusskern D.R."/>
            <person name="Pfannkoch C.M."/>
            <person name="Sitter C."/>
            <person name="Sutton G.G."/>
            <person name="Venter J.C."/>
            <person name="Wang Z."/>
            <person name="Woodage T."/>
            <person name="Zheng X.H."/>
            <person name="Zhong F."/>
        </authorList>
    </citation>
    <scope>NUCLEOTIDE SEQUENCE [LARGE SCALE GENOMIC DNA]</scope>
    <source>
        <strain>BN</strain>
        <strain evidence="2">Sprague-Dawley</strain>
    </source>
</reference>
<evidence type="ECO:0000313" key="1">
    <source>
        <dbReference type="EMBL" id="EDM15108.1"/>
    </source>
</evidence>
<evidence type="ECO:0000313" key="2">
    <source>
        <dbReference type="Proteomes" id="UP000234681"/>
    </source>
</evidence>
<protein>
    <submittedName>
        <fullName evidence="1">RCG28164</fullName>
    </submittedName>
</protein>
<accession>A6IE21</accession>
<gene>
    <name evidence="1" type="ORF">rCG_28164</name>
</gene>
<dbReference type="EMBL" id="CH473959">
    <property type="protein sequence ID" value="EDM15108.1"/>
    <property type="molecule type" value="Genomic_DNA"/>
</dbReference>
<dbReference type="Proteomes" id="UP000234681">
    <property type="component" value="Chromosome 4"/>
</dbReference>
<organism evidence="1 2">
    <name type="scientific">Rattus norvegicus</name>
    <name type="common">Rat</name>
    <dbReference type="NCBI Taxonomy" id="10116"/>
    <lineage>
        <taxon>Eukaryota</taxon>
        <taxon>Metazoa</taxon>
        <taxon>Chordata</taxon>
        <taxon>Craniata</taxon>
        <taxon>Vertebrata</taxon>
        <taxon>Euteleostomi</taxon>
        <taxon>Mammalia</taxon>
        <taxon>Eutheria</taxon>
        <taxon>Euarchontoglires</taxon>
        <taxon>Glires</taxon>
        <taxon>Rodentia</taxon>
        <taxon>Myomorpha</taxon>
        <taxon>Muroidea</taxon>
        <taxon>Muridae</taxon>
        <taxon>Murinae</taxon>
        <taxon>Rattus</taxon>
    </lineage>
</organism>
<proteinExistence type="predicted"/>
<dbReference type="AlphaFoldDB" id="A6IE21"/>
<name>A6IE21_RAT</name>
<sequence>MFIIDDEGISLHLTSICPPTKKESIYLHS</sequence>